<dbReference type="EMBL" id="JAHBAY010000017">
    <property type="protein sequence ID" value="MBT0773393.1"/>
    <property type="molecule type" value="Genomic_DNA"/>
</dbReference>
<sequence length="144" mass="15900">MTGDKGARRILVEWETLDIGHRNVLANLVRGVVSSLAAHRNFDYEVLANGFRPDATWPSRNIKLKVDRVPVSKMHPMVIVDLEEVSEPTAVLVLNVVLSAVGALSTHEDFETLQVTMTGYQPMAWPLNTSTSRLTVTQTHAAPI</sequence>
<dbReference type="Proteomes" id="UP001197247">
    <property type="component" value="Unassembled WGS sequence"/>
</dbReference>
<reference evidence="1 2" key="1">
    <citation type="submission" date="2021-05" db="EMBL/GenBank/DDBJ databases">
        <title>Kineosporia and Streptomyces sp. nov. two new marine actinobacteria isolated from Coral.</title>
        <authorList>
            <person name="Buangrab K."/>
            <person name="Sutthacheep M."/>
            <person name="Yeemin T."/>
            <person name="Harunari E."/>
            <person name="Igarashi Y."/>
            <person name="Kanchanasin P."/>
            <person name="Tanasupawat S."/>
            <person name="Phongsopitanun W."/>
        </authorList>
    </citation>
    <scope>NUCLEOTIDE SEQUENCE [LARGE SCALE GENOMIC DNA]</scope>
    <source>
        <strain evidence="1 2">J2-2</strain>
    </source>
</reference>
<evidence type="ECO:0000313" key="2">
    <source>
        <dbReference type="Proteomes" id="UP001197247"/>
    </source>
</evidence>
<accession>A0ABS5TRH0</accession>
<name>A0ABS5TRH0_9ACTN</name>
<evidence type="ECO:0000313" key="1">
    <source>
        <dbReference type="EMBL" id="MBT0773393.1"/>
    </source>
</evidence>
<organism evidence="1 2">
    <name type="scientific">Kineosporia corallincola</name>
    <dbReference type="NCBI Taxonomy" id="2835133"/>
    <lineage>
        <taxon>Bacteria</taxon>
        <taxon>Bacillati</taxon>
        <taxon>Actinomycetota</taxon>
        <taxon>Actinomycetes</taxon>
        <taxon>Kineosporiales</taxon>
        <taxon>Kineosporiaceae</taxon>
        <taxon>Kineosporia</taxon>
    </lineage>
</organism>
<keyword evidence="2" id="KW-1185">Reference proteome</keyword>
<comment type="caution">
    <text evidence="1">The sequence shown here is derived from an EMBL/GenBank/DDBJ whole genome shotgun (WGS) entry which is preliminary data.</text>
</comment>
<gene>
    <name evidence="1" type="ORF">KIH74_30890</name>
</gene>
<proteinExistence type="predicted"/>
<dbReference type="RefSeq" id="WP_214159935.1">
    <property type="nucleotide sequence ID" value="NZ_JAHBAY010000017.1"/>
</dbReference>
<protein>
    <submittedName>
        <fullName evidence="1">Uncharacterized protein</fullName>
    </submittedName>
</protein>